<accession>A0A0F7G0U9</accession>
<dbReference type="InterPro" id="IPR013324">
    <property type="entry name" value="RNA_pol_sigma_r3/r4-like"/>
</dbReference>
<feature type="domain" description="RNA polymerase sigma factor 70 region 4 type 2" evidence="7">
    <location>
        <begin position="104"/>
        <end position="155"/>
    </location>
</feature>
<evidence type="ECO:0000259" key="7">
    <source>
        <dbReference type="Pfam" id="PF08281"/>
    </source>
</evidence>
<dbReference type="GO" id="GO:0016987">
    <property type="term" value="F:sigma factor activity"/>
    <property type="evidence" value="ECO:0007669"/>
    <property type="project" value="UniProtKB-KW"/>
</dbReference>
<dbReference type="GO" id="GO:0006352">
    <property type="term" value="P:DNA-templated transcription initiation"/>
    <property type="evidence" value="ECO:0007669"/>
    <property type="project" value="InterPro"/>
</dbReference>
<dbReference type="GO" id="GO:0003677">
    <property type="term" value="F:DNA binding"/>
    <property type="evidence" value="ECO:0007669"/>
    <property type="project" value="UniProtKB-KW"/>
</dbReference>
<dbReference type="AlphaFoldDB" id="A0A0F7G0U9"/>
<dbReference type="InterPro" id="IPR013325">
    <property type="entry name" value="RNA_pol_sigma_r2"/>
</dbReference>
<dbReference type="SUPFAM" id="SSF88659">
    <property type="entry name" value="Sigma3 and sigma4 domains of RNA polymerase sigma factors"/>
    <property type="match status" value="1"/>
</dbReference>
<dbReference type="InterPro" id="IPR036388">
    <property type="entry name" value="WH-like_DNA-bd_sf"/>
</dbReference>
<organism evidence="8 9">
    <name type="scientific">Streptomyces xiamenensis</name>
    <dbReference type="NCBI Taxonomy" id="408015"/>
    <lineage>
        <taxon>Bacteria</taxon>
        <taxon>Bacillati</taxon>
        <taxon>Actinomycetota</taxon>
        <taxon>Actinomycetes</taxon>
        <taxon>Kitasatosporales</taxon>
        <taxon>Streptomycetaceae</taxon>
        <taxon>Streptomyces</taxon>
    </lineage>
</organism>
<dbReference type="EMBL" id="CP009922">
    <property type="protein sequence ID" value="AKG46642.1"/>
    <property type="molecule type" value="Genomic_DNA"/>
</dbReference>
<comment type="similarity">
    <text evidence="1">Belongs to the sigma-70 factor family. ECF subfamily.</text>
</comment>
<evidence type="ECO:0000256" key="2">
    <source>
        <dbReference type="ARBA" id="ARBA00023015"/>
    </source>
</evidence>
<reference evidence="8" key="1">
    <citation type="submission" date="2019-08" db="EMBL/GenBank/DDBJ databases">
        <title>Complete genome sequence of a mangrove-derived Streptomyces xiamenensis.</title>
        <authorList>
            <person name="Xu J."/>
        </authorList>
    </citation>
    <scope>NUCLEOTIDE SEQUENCE</scope>
    <source>
        <strain evidence="8">318</strain>
    </source>
</reference>
<keyword evidence="5" id="KW-0804">Transcription</keyword>
<name>A0A0F7G0U9_9ACTN</name>
<evidence type="ECO:0000256" key="1">
    <source>
        <dbReference type="ARBA" id="ARBA00010641"/>
    </source>
</evidence>
<protein>
    <submittedName>
        <fullName evidence="8">Rna sigma-24 ecf subfamily</fullName>
    </submittedName>
</protein>
<evidence type="ECO:0000256" key="3">
    <source>
        <dbReference type="ARBA" id="ARBA00023082"/>
    </source>
</evidence>
<dbReference type="InterPro" id="IPR014284">
    <property type="entry name" value="RNA_pol_sigma-70_dom"/>
</dbReference>
<dbReference type="InterPro" id="IPR013249">
    <property type="entry name" value="RNA_pol_sigma70_r4_t2"/>
</dbReference>
<dbReference type="SUPFAM" id="SSF88946">
    <property type="entry name" value="Sigma2 domain of RNA polymerase sigma factors"/>
    <property type="match status" value="1"/>
</dbReference>
<dbReference type="HOGENOM" id="CLU_789679_0_0_11"/>
<evidence type="ECO:0000259" key="6">
    <source>
        <dbReference type="Pfam" id="PF04542"/>
    </source>
</evidence>
<dbReference type="CDD" id="cd06171">
    <property type="entry name" value="Sigma70_r4"/>
    <property type="match status" value="1"/>
</dbReference>
<dbReference type="NCBIfam" id="TIGR02937">
    <property type="entry name" value="sigma70-ECF"/>
    <property type="match status" value="1"/>
</dbReference>
<dbReference type="NCBIfam" id="TIGR02983">
    <property type="entry name" value="SigE-fam_strep"/>
    <property type="match status" value="1"/>
</dbReference>
<keyword evidence="2" id="KW-0805">Transcription regulation</keyword>
<evidence type="ECO:0000256" key="4">
    <source>
        <dbReference type="ARBA" id="ARBA00023125"/>
    </source>
</evidence>
<proteinExistence type="inferred from homology"/>
<dbReference type="InterPro" id="IPR007627">
    <property type="entry name" value="RNA_pol_sigma70_r2"/>
</dbReference>
<dbReference type="Gene3D" id="1.10.10.10">
    <property type="entry name" value="Winged helix-like DNA-binding domain superfamily/Winged helix DNA-binding domain"/>
    <property type="match status" value="1"/>
</dbReference>
<feature type="domain" description="RNA polymerase sigma-70 region 2" evidence="6">
    <location>
        <begin position="17"/>
        <end position="80"/>
    </location>
</feature>
<keyword evidence="4" id="KW-0238">DNA-binding</keyword>
<dbReference type="STRING" id="408015.SXIM_52580"/>
<sequence>MGGEQMNEREEFEDYARARQDWLYRTAVLLCGDRYRAQDLTQATLVKLFQHWAKAGRADSVDAYARTVLTRTFLSEQRRNLLGRRLGAVETNPSTTGDPALRVTLLAALRELPPRQRAMVVLRYWEDLSVDTVASLLGCRPGTVKSQCTRGLTRLREGLQDAEHRGGQTYDVVPPDDGTSPDYPGLSADELARVTDYRQRVAAVLDGLLPEQITTVQIVQGEGNVYRGLTEDGLSFDILFNVRPLAGAGNIDLSHVGGCLAEEDARTCRVAQLATGETVSLRGLTPDMRRVGGASAQFYLGGSYVGLSVGPDGPTHTPPPVTADDLLAWAGEPDVVELLHEADEDPLYPDA</sequence>
<dbReference type="Pfam" id="PF04542">
    <property type="entry name" value="Sigma70_r2"/>
    <property type="match status" value="1"/>
</dbReference>
<keyword evidence="9" id="KW-1185">Reference proteome</keyword>
<dbReference type="KEGG" id="sxi:SXIM_52580"/>
<dbReference type="InterPro" id="IPR039425">
    <property type="entry name" value="RNA_pol_sigma-70-like"/>
</dbReference>
<dbReference type="PANTHER" id="PTHR43133">
    <property type="entry name" value="RNA POLYMERASE ECF-TYPE SIGMA FACTO"/>
    <property type="match status" value="1"/>
</dbReference>
<dbReference type="Proteomes" id="UP000034034">
    <property type="component" value="Chromosome"/>
</dbReference>
<dbReference type="InterPro" id="IPR014325">
    <property type="entry name" value="RNA_pol_sigma-E_actinobac"/>
</dbReference>
<evidence type="ECO:0000256" key="5">
    <source>
        <dbReference type="ARBA" id="ARBA00023163"/>
    </source>
</evidence>
<evidence type="ECO:0000313" key="9">
    <source>
        <dbReference type="Proteomes" id="UP000034034"/>
    </source>
</evidence>
<dbReference type="Pfam" id="PF08281">
    <property type="entry name" value="Sigma70_r4_2"/>
    <property type="match status" value="1"/>
</dbReference>
<keyword evidence="3" id="KW-0731">Sigma factor</keyword>
<dbReference type="PANTHER" id="PTHR43133:SF50">
    <property type="entry name" value="ECF RNA POLYMERASE SIGMA FACTOR SIGM"/>
    <property type="match status" value="1"/>
</dbReference>
<evidence type="ECO:0000313" key="8">
    <source>
        <dbReference type="EMBL" id="AKG46642.1"/>
    </source>
</evidence>
<dbReference type="Gene3D" id="1.10.1740.10">
    <property type="match status" value="1"/>
</dbReference>
<dbReference type="PATRIC" id="fig|408015.6.peg.5323"/>
<gene>
    <name evidence="8" type="ORF">SXIM_52580</name>
</gene>